<organism evidence="8 9">
    <name type="scientific">Bacteroides cellulosilyticus</name>
    <dbReference type="NCBI Taxonomy" id="246787"/>
    <lineage>
        <taxon>Bacteria</taxon>
        <taxon>Pseudomonadati</taxon>
        <taxon>Bacteroidota</taxon>
        <taxon>Bacteroidia</taxon>
        <taxon>Bacteroidales</taxon>
        <taxon>Bacteroidaceae</taxon>
        <taxon>Bacteroides</taxon>
    </lineage>
</organism>
<evidence type="ECO:0000256" key="3">
    <source>
        <dbReference type="ARBA" id="ARBA00022448"/>
    </source>
</evidence>
<evidence type="ECO:0000313" key="8">
    <source>
        <dbReference type="EMBL" id="ALJ59485.1"/>
    </source>
</evidence>
<feature type="transmembrane region" description="Helical" evidence="7">
    <location>
        <begin position="370"/>
        <end position="394"/>
    </location>
</feature>
<dbReference type="PANTHER" id="PTHR12778:SF10">
    <property type="entry name" value="MAJOR FACILITATOR SUPERFAMILY DOMAIN-CONTAINING PROTEIN 3"/>
    <property type="match status" value="1"/>
</dbReference>
<comment type="subcellular location">
    <subcellularLocation>
        <location evidence="1">Membrane</location>
        <topology evidence="1">Multi-pass membrane protein</topology>
    </subcellularLocation>
</comment>
<dbReference type="Pfam" id="PF03092">
    <property type="entry name" value="BT1"/>
    <property type="match status" value="1"/>
</dbReference>
<feature type="transmembrane region" description="Helical" evidence="7">
    <location>
        <begin position="46"/>
        <end position="63"/>
    </location>
</feature>
<evidence type="ECO:0000256" key="4">
    <source>
        <dbReference type="ARBA" id="ARBA00022692"/>
    </source>
</evidence>
<keyword evidence="4 7" id="KW-0812">Transmembrane</keyword>
<evidence type="ECO:0000256" key="7">
    <source>
        <dbReference type="SAM" id="Phobius"/>
    </source>
</evidence>
<keyword evidence="5 7" id="KW-1133">Transmembrane helix</keyword>
<comment type="similarity">
    <text evidence="2">Belongs to the major facilitator superfamily. Folate-biopterin transporter (TC 2.A.71) family.</text>
</comment>
<protein>
    <submittedName>
        <fullName evidence="8">Muropeptide transporter</fullName>
    </submittedName>
</protein>
<gene>
    <name evidence="8" type="ORF">BcellWH2_02244</name>
</gene>
<feature type="transmembrane region" description="Helical" evidence="7">
    <location>
        <begin position="12"/>
        <end position="34"/>
    </location>
</feature>
<dbReference type="InterPro" id="IPR004752">
    <property type="entry name" value="AmpG_permease/AT-1"/>
</dbReference>
<dbReference type="SUPFAM" id="SSF103473">
    <property type="entry name" value="MFS general substrate transporter"/>
    <property type="match status" value="2"/>
</dbReference>
<dbReference type="Proteomes" id="UP000061809">
    <property type="component" value="Chromosome"/>
</dbReference>
<feature type="transmembrane region" description="Helical" evidence="7">
    <location>
        <begin position="526"/>
        <end position="552"/>
    </location>
</feature>
<keyword evidence="3" id="KW-0813">Transport</keyword>
<feature type="transmembrane region" description="Helical" evidence="7">
    <location>
        <begin position="75"/>
        <end position="93"/>
    </location>
</feature>
<feature type="transmembrane region" description="Helical" evidence="7">
    <location>
        <begin position="564"/>
        <end position="585"/>
    </location>
</feature>
<feature type="transmembrane region" description="Helical" evidence="7">
    <location>
        <begin position="591"/>
        <end position="612"/>
    </location>
</feature>
<accession>A0A0P0GHK7</accession>
<feature type="transmembrane region" description="Helical" evidence="7">
    <location>
        <begin position="145"/>
        <end position="164"/>
    </location>
</feature>
<name>A0A0P0GHK7_9BACE</name>
<sequence>MKQSTKKTSPWAWIPTLYFAQGLPYVAVMTISVIMYKRLGISNTDIALYTGWLYLPWVIKPFWSPFVDLIKTKRWWTVVMQYILAFALAGIAFSIPTPFFFQLTLAVFWIVGFTSATHDIAADGFYMHALTEHEQSLYVGIRSTFYRIATVAGQGLLVIIAGLIETGTGLEPAMLQVQVSPSYTNTLTLPDFEDTNIDTKKEAYFVYTSPIVQAGVTATADNDSVDIKTRIAELEKAVKASNIANHFVPAEEAKEGDATVKAEKKESTFTTWVRETFGEKREVAEGAVDNVAIVGVRLSKQPSADETKILNVTFKDGDQSIKLEQNSLSTRFEFTAENWDKPAYLLFRIDHKIKNETSATFEGASGNIPFAWLIVFIVLSGFFFAVSIYHNWILPKPASDRPSKDVTAQNLMKEFFDTFKSFFTKPQAGVAILFMLLYRLPEAQLVKLINPFLLDPIDKGGLGLTTGQVGFVYGTIGIIGLTIGGIIGGLVAARGGLKKWLWPMAWSMSLTCLTFIYLSYAQDHSLLTVNICIFIEQFGYGFGFTAYMLYLIYFSEGEHKTAHYAICTGFMALGMMLPGMAAGWLQETIGYRHFFVWTIICCAATIGVCAFIKIDPSFGRKKEE</sequence>
<evidence type="ECO:0000256" key="1">
    <source>
        <dbReference type="ARBA" id="ARBA00004141"/>
    </source>
</evidence>
<dbReference type="AlphaFoldDB" id="A0A0P0GHK7"/>
<dbReference type="PATRIC" id="fig|246787.4.peg.2305"/>
<dbReference type="InterPro" id="IPR039309">
    <property type="entry name" value="BT1"/>
</dbReference>
<evidence type="ECO:0000313" key="9">
    <source>
        <dbReference type="Proteomes" id="UP000061809"/>
    </source>
</evidence>
<evidence type="ECO:0000256" key="5">
    <source>
        <dbReference type="ARBA" id="ARBA00022989"/>
    </source>
</evidence>
<dbReference type="EMBL" id="CP012801">
    <property type="protein sequence ID" value="ALJ59485.1"/>
    <property type="molecule type" value="Genomic_DNA"/>
</dbReference>
<dbReference type="GO" id="GO:0016020">
    <property type="term" value="C:membrane"/>
    <property type="evidence" value="ECO:0007669"/>
    <property type="project" value="UniProtKB-SubCell"/>
</dbReference>
<feature type="transmembrane region" description="Helical" evidence="7">
    <location>
        <begin position="500"/>
        <end position="520"/>
    </location>
</feature>
<dbReference type="PANTHER" id="PTHR12778">
    <property type="entry name" value="SOLUTE CARRIER FAMILY 33 ACETYL-COA TRANSPORTER -RELATED"/>
    <property type="match status" value="1"/>
</dbReference>
<feature type="transmembrane region" description="Helical" evidence="7">
    <location>
        <begin position="471"/>
        <end position="493"/>
    </location>
</feature>
<evidence type="ECO:0000256" key="2">
    <source>
        <dbReference type="ARBA" id="ARBA00007015"/>
    </source>
</evidence>
<feature type="transmembrane region" description="Helical" evidence="7">
    <location>
        <begin position="99"/>
        <end position="117"/>
    </location>
</feature>
<keyword evidence="6 7" id="KW-0472">Membrane</keyword>
<feature type="transmembrane region" description="Helical" evidence="7">
    <location>
        <begin position="422"/>
        <end position="440"/>
    </location>
</feature>
<evidence type="ECO:0000256" key="6">
    <source>
        <dbReference type="ARBA" id="ARBA00023136"/>
    </source>
</evidence>
<dbReference type="InterPro" id="IPR036259">
    <property type="entry name" value="MFS_trans_sf"/>
</dbReference>
<reference evidence="8 9" key="1">
    <citation type="journal article" date="2015" name="Science">
        <title>Genetic determinants of in vivo fitness and diet responsiveness in multiple human gut Bacteroides.</title>
        <authorList>
            <person name="Wu M."/>
            <person name="McNulty N.P."/>
            <person name="Rodionov D.A."/>
            <person name="Khoroshkin M.S."/>
            <person name="Griffin N.W."/>
            <person name="Cheng J."/>
            <person name="Latreille P."/>
            <person name="Kerstetter R.A."/>
            <person name="Terrapon N."/>
            <person name="Henrissat B."/>
            <person name="Osterman A.L."/>
            <person name="Gordon J.I."/>
        </authorList>
    </citation>
    <scope>NUCLEOTIDE SEQUENCE [LARGE SCALE GENOMIC DNA]</scope>
    <source>
        <strain evidence="8 9">WH2</strain>
    </source>
</reference>
<dbReference type="Gene3D" id="1.20.1250.20">
    <property type="entry name" value="MFS general substrate transporter like domains"/>
    <property type="match status" value="2"/>
</dbReference>
<dbReference type="KEGG" id="bcel:BcellWH2_02244"/>
<proteinExistence type="inferred from homology"/>